<dbReference type="OrthoDB" id="7060864at2"/>
<gene>
    <name evidence="1" type="ORF">UABAM_05211</name>
</gene>
<protein>
    <submittedName>
        <fullName evidence="1">Uncharacterized protein</fullName>
    </submittedName>
</protein>
<dbReference type="EMBL" id="AP019860">
    <property type="protein sequence ID" value="BBM86823.1"/>
    <property type="molecule type" value="Genomic_DNA"/>
</dbReference>
<dbReference type="RefSeq" id="WP_151970862.1">
    <property type="nucleotide sequence ID" value="NZ_AP019860.1"/>
</dbReference>
<dbReference type="KEGG" id="uam:UABAM_05211"/>
<reference evidence="1 2" key="1">
    <citation type="submission" date="2019-08" db="EMBL/GenBank/DDBJ databases">
        <title>Complete genome sequence of Candidatus Uab amorphum.</title>
        <authorList>
            <person name="Shiratori T."/>
            <person name="Suzuki S."/>
            <person name="Kakizawa Y."/>
            <person name="Ishida K."/>
        </authorList>
    </citation>
    <scope>NUCLEOTIDE SEQUENCE [LARGE SCALE GENOMIC DNA]</scope>
    <source>
        <strain evidence="1 2">SRT547</strain>
    </source>
</reference>
<dbReference type="Proteomes" id="UP000326354">
    <property type="component" value="Chromosome"/>
</dbReference>
<dbReference type="AlphaFoldDB" id="A0A5S9F653"/>
<evidence type="ECO:0000313" key="2">
    <source>
        <dbReference type="Proteomes" id="UP000326354"/>
    </source>
</evidence>
<accession>A0A5S9F653</accession>
<organism evidence="1 2">
    <name type="scientific">Uabimicrobium amorphum</name>
    <dbReference type="NCBI Taxonomy" id="2596890"/>
    <lineage>
        <taxon>Bacteria</taxon>
        <taxon>Pseudomonadati</taxon>
        <taxon>Planctomycetota</taxon>
        <taxon>Candidatus Uabimicrobiia</taxon>
        <taxon>Candidatus Uabimicrobiales</taxon>
        <taxon>Candidatus Uabimicrobiaceae</taxon>
        <taxon>Candidatus Uabimicrobium</taxon>
    </lineage>
</organism>
<keyword evidence="2" id="KW-1185">Reference proteome</keyword>
<proteinExistence type="predicted"/>
<name>A0A5S9F653_UABAM</name>
<sequence>MYGPAIESSEVLESFTTDIFEARLLGNIQSLGTIKYLYVLSVYRPGETAPCTFITAEVNAMAEAFGGGSHFLCAFADGSHMNFGSSDEWADTENFKAEALSMAKEYVKKGSF</sequence>
<evidence type="ECO:0000313" key="1">
    <source>
        <dbReference type="EMBL" id="BBM86823.1"/>
    </source>
</evidence>